<proteinExistence type="predicted"/>
<dbReference type="PANTHER" id="PTHR33112">
    <property type="entry name" value="DOMAIN PROTEIN, PUTATIVE-RELATED"/>
    <property type="match status" value="1"/>
</dbReference>
<dbReference type="EMBL" id="PDXF01000011">
    <property type="protein sequence ID" value="RYO04204.1"/>
    <property type="molecule type" value="Genomic_DNA"/>
</dbReference>
<evidence type="ECO:0000313" key="3">
    <source>
        <dbReference type="EMBL" id="RYO04204.1"/>
    </source>
</evidence>
<comment type="caution">
    <text evidence="2">The sequence shown here is derived from an EMBL/GenBank/DDBJ whole genome shotgun (WGS) entry which is preliminary data.</text>
</comment>
<dbReference type="Pfam" id="PF06985">
    <property type="entry name" value="HET"/>
    <property type="match status" value="1"/>
</dbReference>
<dbReference type="Proteomes" id="UP000293195">
    <property type="component" value="Unassembled WGS sequence"/>
</dbReference>
<evidence type="ECO:0000313" key="4">
    <source>
        <dbReference type="Proteomes" id="UP000292402"/>
    </source>
</evidence>
<organism evidence="2 4">
    <name type="scientific">Alternaria tenuissima</name>
    <dbReference type="NCBI Taxonomy" id="119927"/>
    <lineage>
        <taxon>Eukaryota</taxon>
        <taxon>Fungi</taxon>
        <taxon>Dikarya</taxon>
        <taxon>Ascomycota</taxon>
        <taxon>Pezizomycotina</taxon>
        <taxon>Dothideomycetes</taxon>
        <taxon>Pleosporomycetidae</taxon>
        <taxon>Pleosporales</taxon>
        <taxon>Pleosporineae</taxon>
        <taxon>Pleosporaceae</taxon>
        <taxon>Alternaria</taxon>
        <taxon>Alternaria sect. Alternaria</taxon>
        <taxon>Alternaria alternata complex</taxon>
    </lineage>
</organism>
<dbReference type="EMBL" id="PDXA01000046">
    <property type="protein sequence ID" value="RYN42915.1"/>
    <property type="molecule type" value="Genomic_DNA"/>
</dbReference>
<reference evidence="3" key="1">
    <citation type="submission" date="2017-10" db="EMBL/GenBank/DDBJ databases">
        <authorList>
            <person name="Armitage A.D."/>
            <person name="Barbara D.J."/>
            <person name="Woodhall J.W."/>
            <person name="Sreenivasaprasad S."/>
            <person name="Lane C.R."/>
            <person name="Clarkson J.P."/>
            <person name="Harrison R.J."/>
        </authorList>
    </citation>
    <scope>NUCLEOTIDE SEQUENCE</scope>
    <source>
        <strain evidence="3">FERA 635</strain>
    </source>
</reference>
<dbReference type="PANTHER" id="PTHR33112:SF11">
    <property type="entry name" value="HETEROKARYON INCOMPATIBILITY DOMAIN-CONTAINING PROTEIN"/>
    <property type="match status" value="1"/>
</dbReference>
<reference evidence="4 5" key="2">
    <citation type="journal article" date="2019" name="bioRxiv">
        <title>Genomics, evolutionary history and diagnostics of the Alternaria alternata species group including apple and Asian pear pathotypes.</title>
        <authorList>
            <person name="Armitage A.D."/>
            <person name="Cockerton H.M."/>
            <person name="Sreenivasaprasad S."/>
            <person name="Woodhall J.W."/>
            <person name="Lane C.R."/>
            <person name="Harrison R.J."/>
            <person name="Clarkson J.P."/>
        </authorList>
    </citation>
    <scope>NUCLEOTIDE SEQUENCE [LARGE SCALE GENOMIC DNA]</scope>
    <source>
        <strain evidence="4">FERA 1082</strain>
        <strain evidence="5">FERA 635</strain>
    </source>
</reference>
<accession>A0A4Q4M4C4</accession>
<evidence type="ECO:0000259" key="1">
    <source>
        <dbReference type="Pfam" id="PF06985"/>
    </source>
</evidence>
<reference evidence="2" key="3">
    <citation type="journal article" date="2019" name="J. ISSAAS">
        <title>Genomics, evolutionary history and diagnostics of the Alternaria alternata species group including apple and Asian pear pathotypes.</title>
        <authorList>
            <person name="Armitage A.D."/>
            <person name="Cockerton H.M."/>
            <person name="Sreenivasaprasad S."/>
            <person name="Woodhall J."/>
            <person name="Lane C."/>
            <person name="Harrison R.J."/>
            <person name="Clarkson J.P."/>
        </authorList>
    </citation>
    <scope>NUCLEOTIDE SEQUENCE</scope>
    <source>
        <strain evidence="2">FERA 1082</strain>
    </source>
</reference>
<evidence type="ECO:0000313" key="2">
    <source>
        <dbReference type="EMBL" id="RYN42915.1"/>
    </source>
</evidence>
<evidence type="ECO:0000313" key="5">
    <source>
        <dbReference type="Proteomes" id="UP000293195"/>
    </source>
</evidence>
<name>A0A4Q4M4C4_9PLEO</name>
<protein>
    <recommendedName>
        <fullName evidence="1">Heterokaryon incompatibility domain-containing protein</fullName>
    </recommendedName>
</protein>
<keyword evidence="5" id="KW-1185">Reference proteome</keyword>
<gene>
    <name evidence="2" type="ORF">AA0114_g10357</name>
    <name evidence="3" type="ORF">AA0119_g4043</name>
</gene>
<dbReference type="InterPro" id="IPR010730">
    <property type="entry name" value="HET"/>
</dbReference>
<sequence>MFCDTCVGVLQHRHHILRVTRFGDQNYPHARDVGTEYRFGHHTTRDSLATSANNGCPICQTVWNRLCSHEQESFHTADSREGEVSPAETPALAFVTTAELGHWAMPNTFSLAIRYNPVFVGYDKWNMFILEPDESCTLSLDSDVQSSFTSDRTSSAESMQTAAKWLQECASSHQSCNTSEGGSTWYPTRLLHLADPIEDKNYIRLIRTAREPPIGPYATSSHCWGNNMPLKLTQAMESESNFCFPLADLPKTFQEAIEVSRQLGILYLWIDSLCIIQSGDDRQDWYREASSMDMVYTNSHCNISATDAEDSTKGLFRHRAPLYIGRPRVKVNLDDVQSDTGHVECLMTDYLLRTHVLLHSPLDKRGWVFQERFLAPRVLHFCQDQLFWECREHTVCETFPQELPLVCLYYTSAFLKSEAKNRQRIAQQLDGNSIGETNWEDLWTTLVRTYSPRNLSVPGDKLVALSGVAKHVMPYIKDAYVAGMWCRNLEKFLMWHVTGPKPRPPSYRAPSWSWASVDGLIQYTGRATQEILIHTEDVVLHYAIEDITGAVTGRWLDLRGCLKPMRLQGVKHDEGISWYMVFGSTIVYKQNVKGPEQRIHASLDTLYDDEVAFDDDHTQERLFFMPGRLVGKSDEGTILWCLLFRLTESNDDVFERIGVARCSADDKKEMLLAELDEGTRARLPCMRYENGLHTIRIV</sequence>
<dbReference type="Proteomes" id="UP000292402">
    <property type="component" value="Unassembled WGS sequence"/>
</dbReference>
<dbReference type="AlphaFoldDB" id="A0A4Q4M4C4"/>
<feature type="domain" description="Heterokaryon incompatibility" evidence="1">
    <location>
        <begin position="217"/>
        <end position="371"/>
    </location>
</feature>